<keyword evidence="6" id="KW-0560">Oxidoreductase</keyword>
<dbReference type="PANTHER" id="PTHR43981:SF2">
    <property type="entry name" value="ENOYL-[ACYL-CARRIER-PROTEIN] REDUCTASE, MITOCHONDRIAL"/>
    <property type="match status" value="1"/>
</dbReference>
<comment type="catalytic activity">
    <reaction evidence="10">
        <text>a 2,3-saturated acyl-[ACP] + NADP(+) = a (2E)-enoyl-[ACP] + NADPH + H(+)</text>
        <dbReference type="Rhea" id="RHEA:22564"/>
        <dbReference type="Rhea" id="RHEA-COMP:9925"/>
        <dbReference type="Rhea" id="RHEA-COMP:9926"/>
        <dbReference type="ChEBI" id="CHEBI:15378"/>
        <dbReference type="ChEBI" id="CHEBI:57783"/>
        <dbReference type="ChEBI" id="CHEBI:58349"/>
        <dbReference type="ChEBI" id="CHEBI:78784"/>
        <dbReference type="ChEBI" id="CHEBI:78785"/>
        <dbReference type="EC" id="1.3.1.104"/>
    </reaction>
</comment>
<protein>
    <recommendedName>
        <fullName evidence="9">enoyl-[acyl-carrier-protein] reductase</fullName>
        <ecNumber evidence="9">1.3.1.104</ecNumber>
    </recommendedName>
</protein>
<comment type="caution">
    <text evidence="12">The sequence shown here is derived from an EMBL/GenBank/DDBJ whole genome shotgun (WGS) entry which is preliminary data.</text>
</comment>
<dbReference type="InterPro" id="IPR013149">
    <property type="entry name" value="ADH-like_C"/>
</dbReference>
<evidence type="ECO:0000256" key="6">
    <source>
        <dbReference type="ARBA" id="ARBA00023002"/>
    </source>
</evidence>
<evidence type="ECO:0000256" key="4">
    <source>
        <dbReference type="ARBA" id="ARBA00022857"/>
    </source>
</evidence>
<dbReference type="GO" id="GO:0141148">
    <property type="term" value="F:enoyl-[acyl-carrier-protein] reductase (NADPH) activity"/>
    <property type="evidence" value="ECO:0007669"/>
    <property type="project" value="UniProtKB-EC"/>
</dbReference>
<dbReference type="Pfam" id="PF00107">
    <property type="entry name" value="ADH_zinc_N"/>
    <property type="match status" value="1"/>
</dbReference>
<proteinExistence type="inferred from homology"/>
<gene>
    <name evidence="12" type="ORF">HBA54_10910</name>
</gene>
<dbReference type="SMART" id="SM00829">
    <property type="entry name" value="PKS_ER"/>
    <property type="match status" value="1"/>
</dbReference>
<dbReference type="AlphaFoldDB" id="A0A967C9G9"/>
<keyword evidence="5" id="KW-0809">Transit peptide</keyword>
<dbReference type="Gene3D" id="3.90.180.10">
    <property type="entry name" value="Medium-chain alcohol dehydrogenases, catalytic domain"/>
    <property type="match status" value="1"/>
</dbReference>
<dbReference type="GO" id="GO:0006633">
    <property type="term" value="P:fatty acid biosynthetic process"/>
    <property type="evidence" value="ECO:0007669"/>
    <property type="project" value="UniProtKB-KW"/>
</dbReference>
<evidence type="ECO:0000256" key="1">
    <source>
        <dbReference type="ARBA" id="ARBA00010371"/>
    </source>
</evidence>
<dbReference type="InterPro" id="IPR036291">
    <property type="entry name" value="NAD(P)-bd_dom_sf"/>
</dbReference>
<dbReference type="Proteomes" id="UP000761264">
    <property type="component" value="Unassembled WGS sequence"/>
</dbReference>
<evidence type="ECO:0000256" key="10">
    <source>
        <dbReference type="ARBA" id="ARBA00048843"/>
    </source>
</evidence>
<evidence type="ECO:0000259" key="11">
    <source>
        <dbReference type="SMART" id="SM00829"/>
    </source>
</evidence>
<dbReference type="EC" id="1.3.1.104" evidence="9"/>
<dbReference type="InterPro" id="IPR011032">
    <property type="entry name" value="GroES-like_sf"/>
</dbReference>
<dbReference type="SUPFAM" id="SSF51735">
    <property type="entry name" value="NAD(P)-binding Rossmann-fold domains"/>
    <property type="match status" value="1"/>
</dbReference>
<organism evidence="12 13">
    <name type="scientific">Pelagibius litoralis</name>
    <dbReference type="NCBI Taxonomy" id="374515"/>
    <lineage>
        <taxon>Bacteria</taxon>
        <taxon>Pseudomonadati</taxon>
        <taxon>Pseudomonadota</taxon>
        <taxon>Alphaproteobacteria</taxon>
        <taxon>Rhodospirillales</taxon>
        <taxon>Rhodovibrionaceae</taxon>
        <taxon>Pelagibius</taxon>
    </lineage>
</organism>
<keyword evidence="8" id="KW-0275">Fatty acid biosynthesis</keyword>
<dbReference type="InterPro" id="IPR013154">
    <property type="entry name" value="ADH-like_N"/>
</dbReference>
<evidence type="ECO:0000313" key="12">
    <source>
        <dbReference type="EMBL" id="NIA69097.1"/>
    </source>
</evidence>
<evidence type="ECO:0000256" key="2">
    <source>
        <dbReference type="ARBA" id="ARBA00022516"/>
    </source>
</evidence>
<comment type="similarity">
    <text evidence="1">Belongs to the zinc-containing alcohol dehydrogenase family. Quinone oxidoreductase subfamily.</text>
</comment>
<keyword evidence="2" id="KW-0444">Lipid biosynthesis</keyword>
<evidence type="ECO:0000256" key="8">
    <source>
        <dbReference type="ARBA" id="ARBA00023160"/>
    </source>
</evidence>
<evidence type="ECO:0000256" key="7">
    <source>
        <dbReference type="ARBA" id="ARBA00023098"/>
    </source>
</evidence>
<sequence>MLAVQLQRHARPDLACAAVEVPEPGAPAPGEAVVAIRAAAINPADLLIFEGRYPGPEELPAFVGIEGAGEVVAVGEGVDLAPGDHVLSLGRANWAEKVTGRAEQFIRIPKSLAWRDAAQLKANPPSAHLMLEDYIDLQPGDWVVQNAANSAVGRHIIRFARARGLKTANIARRPALIEELSALGADVVVTDDGDVPAKIRAAAGAEAPIRLGIDAIGGDATLALADTLSDGGTVVNYGFISGEPCRMSSYHTVIHGLSLTGFWLVGYMRSTPRFEIEAMYAEMARAFEEGVLISPVEAEYTLAQTAEALAHAHAEGRGGKILLTPNGPL</sequence>
<evidence type="ECO:0000256" key="9">
    <source>
        <dbReference type="ARBA" id="ARBA00038963"/>
    </source>
</evidence>
<dbReference type="RefSeq" id="WP_167224349.1">
    <property type="nucleotide sequence ID" value="NZ_JAAQPH010000007.1"/>
</dbReference>
<dbReference type="PANTHER" id="PTHR43981">
    <property type="entry name" value="ENOYL-[ACYL-CARRIER-PROTEIN] REDUCTASE, MITOCHONDRIAL"/>
    <property type="match status" value="1"/>
</dbReference>
<evidence type="ECO:0000256" key="5">
    <source>
        <dbReference type="ARBA" id="ARBA00022946"/>
    </source>
</evidence>
<dbReference type="Pfam" id="PF08240">
    <property type="entry name" value="ADH_N"/>
    <property type="match status" value="1"/>
</dbReference>
<feature type="domain" description="Enoyl reductase (ER)" evidence="11">
    <location>
        <begin position="9"/>
        <end position="323"/>
    </location>
</feature>
<dbReference type="Gene3D" id="3.40.50.720">
    <property type="entry name" value="NAD(P)-binding Rossmann-like Domain"/>
    <property type="match status" value="1"/>
</dbReference>
<accession>A0A967C9G9</accession>
<dbReference type="InterPro" id="IPR020843">
    <property type="entry name" value="ER"/>
</dbReference>
<name>A0A967C9G9_9PROT</name>
<keyword evidence="7" id="KW-0443">Lipid metabolism</keyword>
<dbReference type="InterPro" id="IPR051034">
    <property type="entry name" value="Mito_Enoyl-ACP_Reductase"/>
</dbReference>
<evidence type="ECO:0000256" key="3">
    <source>
        <dbReference type="ARBA" id="ARBA00022832"/>
    </source>
</evidence>
<keyword evidence="4" id="KW-0521">NADP</keyword>
<evidence type="ECO:0000313" key="13">
    <source>
        <dbReference type="Proteomes" id="UP000761264"/>
    </source>
</evidence>
<keyword evidence="13" id="KW-1185">Reference proteome</keyword>
<dbReference type="EMBL" id="JAAQPH010000007">
    <property type="protein sequence ID" value="NIA69097.1"/>
    <property type="molecule type" value="Genomic_DNA"/>
</dbReference>
<reference evidence="12" key="1">
    <citation type="submission" date="2020-03" db="EMBL/GenBank/DDBJ databases">
        <title>Genome of Pelagibius litoralis DSM 21314T.</title>
        <authorList>
            <person name="Wang G."/>
        </authorList>
    </citation>
    <scope>NUCLEOTIDE SEQUENCE</scope>
    <source>
        <strain evidence="12">DSM 21314</strain>
    </source>
</reference>
<dbReference type="CDD" id="cd05282">
    <property type="entry name" value="ETR_like"/>
    <property type="match status" value="1"/>
</dbReference>
<dbReference type="SUPFAM" id="SSF50129">
    <property type="entry name" value="GroES-like"/>
    <property type="match status" value="1"/>
</dbReference>
<keyword evidence="3" id="KW-0276">Fatty acid metabolism</keyword>